<comment type="caution">
    <text evidence="1">The sequence shown here is derived from an EMBL/GenBank/DDBJ whole genome shotgun (WGS) entry which is preliminary data.</text>
</comment>
<name>A0AAD5I793_ACENE</name>
<keyword evidence="2" id="KW-1185">Reference proteome</keyword>
<reference evidence="1" key="2">
    <citation type="submission" date="2023-02" db="EMBL/GenBank/DDBJ databases">
        <authorList>
            <person name="Swenson N.G."/>
            <person name="Wegrzyn J.L."/>
            <person name="Mcevoy S.L."/>
        </authorList>
    </citation>
    <scope>NUCLEOTIDE SEQUENCE</scope>
    <source>
        <strain evidence="1">91603</strain>
        <tissue evidence="1">Leaf</tissue>
    </source>
</reference>
<dbReference type="AlphaFoldDB" id="A0AAD5I793"/>
<accession>A0AAD5I793</accession>
<evidence type="ECO:0000313" key="1">
    <source>
        <dbReference type="EMBL" id="KAI9154237.1"/>
    </source>
</evidence>
<sequence>MTFSAFLHLGLIDNAGALHCRISKRMFSFEDHNGISEAIYPDDIQPPSTASDGIRHRQLARRRRVFESSRSEQQDDVVNLSSSRFESASSLRSGNISSIWVQFQVPCCATILRSFINSATRRHVLACSSASFAAIMTFNYGLTPLPVQTEDKQKTDQPVELKLQLKFLKILNNCHV</sequence>
<dbReference type="Proteomes" id="UP001064489">
    <property type="component" value="Chromosome 11"/>
</dbReference>
<gene>
    <name evidence="1" type="ORF">LWI28_023116</name>
</gene>
<organism evidence="1 2">
    <name type="scientific">Acer negundo</name>
    <name type="common">Box elder</name>
    <dbReference type="NCBI Taxonomy" id="4023"/>
    <lineage>
        <taxon>Eukaryota</taxon>
        <taxon>Viridiplantae</taxon>
        <taxon>Streptophyta</taxon>
        <taxon>Embryophyta</taxon>
        <taxon>Tracheophyta</taxon>
        <taxon>Spermatophyta</taxon>
        <taxon>Magnoliopsida</taxon>
        <taxon>eudicotyledons</taxon>
        <taxon>Gunneridae</taxon>
        <taxon>Pentapetalae</taxon>
        <taxon>rosids</taxon>
        <taxon>malvids</taxon>
        <taxon>Sapindales</taxon>
        <taxon>Sapindaceae</taxon>
        <taxon>Hippocastanoideae</taxon>
        <taxon>Acereae</taxon>
        <taxon>Acer</taxon>
    </lineage>
</organism>
<evidence type="ECO:0000313" key="2">
    <source>
        <dbReference type="Proteomes" id="UP001064489"/>
    </source>
</evidence>
<reference evidence="1" key="1">
    <citation type="journal article" date="2022" name="Plant J.">
        <title>Strategies of tolerance reflected in two North American maple genomes.</title>
        <authorList>
            <person name="McEvoy S.L."/>
            <person name="Sezen U.U."/>
            <person name="Trouern-Trend A."/>
            <person name="McMahon S.M."/>
            <person name="Schaberg P.G."/>
            <person name="Yang J."/>
            <person name="Wegrzyn J.L."/>
            <person name="Swenson N.G."/>
        </authorList>
    </citation>
    <scope>NUCLEOTIDE SEQUENCE</scope>
    <source>
        <strain evidence="1">91603</strain>
    </source>
</reference>
<protein>
    <submittedName>
        <fullName evidence="1">Uncharacterized protein</fullName>
    </submittedName>
</protein>
<proteinExistence type="predicted"/>
<dbReference type="EMBL" id="JAJSOW010000108">
    <property type="protein sequence ID" value="KAI9154237.1"/>
    <property type="molecule type" value="Genomic_DNA"/>
</dbReference>